<dbReference type="eggNOG" id="COG0592">
    <property type="taxonomic scope" value="Bacteria"/>
</dbReference>
<sequence length="443" mass="47017">MDNRAPTSVRLASAHLPRLSAEYVRLSFGTWKPSGASPVGGEPEDDQQRRSAVRADGAATAARRRLPVKFRVERDVLAEAVAWAARSLPARPPVPVLAGLLLTAQDGSLALSGFDYEVSARVELEADVEEAGTVLVSGRLLNDISRNLPNRPVEISTDGMRVSVVCGSSRFTLPTLPVDEYPALPQMPTATGTVPGDVFASAVSQAAVAAGRDDTLPVLTGVRVEINGSGITLAATDRYRFAVRELLWKPEQDDINAVALVPAKTLQDIAKSLGSGDHVSIALSTGGAGEGLIGFEGAGRRTTTRLLEGEFPKFRSIFPTEFSAVAAVQTQPFLEALKRVSLVAERNTPVRLNFEQGVLTLEAGSGDDAQASERVEADLEGDDISIAFNPGYLEEGLKAIDAAYAQLSFTTPTKPALLTGKPAVDAEPDEAYQYLIMPVRLSG</sequence>
<evidence type="ECO:0000259" key="16">
    <source>
        <dbReference type="Pfam" id="PF02767"/>
    </source>
</evidence>
<organism evidence="18 19">
    <name type="scientific">Kitasatospora cheerisanensis KCTC 2395</name>
    <dbReference type="NCBI Taxonomy" id="1348663"/>
    <lineage>
        <taxon>Bacteria</taxon>
        <taxon>Bacillati</taxon>
        <taxon>Actinomycetota</taxon>
        <taxon>Actinomycetes</taxon>
        <taxon>Kitasatosporales</taxon>
        <taxon>Streptomycetaceae</taxon>
        <taxon>Kitasatospora</taxon>
    </lineage>
</organism>
<dbReference type="PANTHER" id="PTHR30478">
    <property type="entry name" value="DNA POLYMERASE III SUBUNIT BETA"/>
    <property type="match status" value="1"/>
</dbReference>
<evidence type="ECO:0000256" key="2">
    <source>
        <dbReference type="ARBA" id="ARBA00010752"/>
    </source>
</evidence>
<gene>
    <name evidence="18" type="ORF">KCH_39650</name>
</gene>
<comment type="subcellular location">
    <subcellularLocation>
        <location evidence="1">Cytoplasm</location>
    </subcellularLocation>
</comment>
<feature type="domain" description="DNA polymerase III beta sliding clamp C-terminal" evidence="17">
    <location>
        <begin position="315"/>
        <end position="430"/>
    </location>
</feature>
<dbReference type="InterPro" id="IPR022634">
    <property type="entry name" value="DNA_polIII_beta_N"/>
</dbReference>
<dbReference type="HOGENOM" id="CLU_038149_1_1_11"/>
<accession>A0A066YW55</accession>
<dbReference type="GO" id="GO:0005737">
    <property type="term" value="C:cytoplasm"/>
    <property type="evidence" value="ECO:0007669"/>
    <property type="project" value="UniProtKB-SubCell"/>
</dbReference>
<evidence type="ECO:0000313" key="18">
    <source>
        <dbReference type="EMBL" id="KDN84174.1"/>
    </source>
</evidence>
<dbReference type="FunFam" id="3.10.150.10:FF:000005">
    <property type="entry name" value="Beta sliding clamp"/>
    <property type="match status" value="1"/>
</dbReference>
<evidence type="ECO:0000256" key="11">
    <source>
        <dbReference type="ARBA" id="ARBA00030988"/>
    </source>
</evidence>
<keyword evidence="10" id="KW-0238">DNA-binding</keyword>
<dbReference type="Pfam" id="PF00712">
    <property type="entry name" value="DNA_pol3_beta"/>
    <property type="match status" value="1"/>
</dbReference>
<dbReference type="Proteomes" id="UP000027178">
    <property type="component" value="Unassembled WGS sequence"/>
</dbReference>
<evidence type="ECO:0000256" key="1">
    <source>
        <dbReference type="ARBA" id="ARBA00004496"/>
    </source>
</evidence>
<evidence type="ECO:0000256" key="12">
    <source>
        <dbReference type="ARBA" id="ARBA00033275"/>
    </source>
</evidence>
<evidence type="ECO:0000259" key="17">
    <source>
        <dbReference type="Pfam" id="PF02768"/>
    </source>
</evidence>
<evidence type="ECO:0000256" key="5">
    <source>
        <dbReference type="ARBA" id="ARBA00022490"/>
    </source>
</evidence>
<evidence type="ECO:0000256" key="3">
    <source>
        <dbReference type="ARBA" id="ARBA00011400"/>
    </source>
</evidence>
<evidence type="ECO:0000256" key="9">
    <source>
        <dbReference type="ARBA" id="ARBA00022932"/>
    </source>
</evidence>
<evidence type="ECO:0000256" key="7">
    <source>
        <dbReference type="ARBA" id="ARBA00022695"/>
    </source>
</evidence>
<dbReference type="Pfam" id="PF02768">
    <property type="entry name" value="DNA_pol3_beta_3"/>
    <property type="match status" value="1"/>
</dbReference>
<keyword evidence="8" id="KW-0235">DNA replication</keyword>
<dbReference type="InterPro" id="IPR022637">
    <property type="entry name" value="DNA_polIII_beta_cen"/>
</dbReference>
<dbReference type="InterPro" id="IPR022635">
    <property type="entry name" value="DNA_polIII_beta_C"/>
</dbReference>
<comment type="caution">
    <text evidence="18">The sequence shown here is derived from an EMBL/GenBank/DDBJ whole genome shotgun (WGS) entry which is preliminary data.</text>
</comment>
<dbReference type="AlphaFoldDB" id="A0A066YW55"/>
<proteinExistence type="inferred from homology"/>
<dbReference type="InterPro" id="IPR046938">
    <property type="entry name" value="DNA_clamp_sf"/>
</dbReference>
<dbReference type="PATRIC" id="fig|1348663.4.peg.3822"/>
<evidence type="ECO:0000256" key="6">
    <source>
        <dbReference type="ARBA" id="ARBA00022679"/>
    </source>
</evidence>
<keyword evidence="9" id="KW-0239">DNA-directed DNA polymerase</keyword>
<evidence type="ECO:0000256" key="13">
    <source>
        <dbReference type="ARBA" id="ARBA00033276"/>
    </source>
</evidence>
<keyword evidence="6 18" id="KW-0808">Transferase</keyword>
<dbReference type="GO" id="GO:0008408">
    <property type="term" value="F:3'-5' exonuclease activity"/>
    <property type="evidence" value="ECO:0007669"/>
    <property type="project" value="InterPro"/>
</dbReference>
<dbReference type="InterPro" id="IPR001001">
    <property type="entry name" value="DNA_polIII_beta"/>
</dbReference>
<dbReference type="SUPFAM" id="SSF55979">
    <property type="entry name" value="DNA clamp"/>
    <property type="match status" value="3"/>
</dbReference>
<comment type="subunit">
    <text evidence="3">Forms a ring-shaped head-to-tail homodimer around DNA which binds and tethers DNA polymerases and other proteins to the DNA. The DNA replisome complex has a single clamp-loading complex (3 tau and 1 each of delta, delta', psi and chi subunits) which binds 3 Pol III cores (1 core on the leading strand and 2 on the lagging strand) each with a beta sliding clamp dimer. Additional proteins in the replisome are other copies of gamma, psi and chi, Ssb, DNA helicase and RNA primase.</text>
</comment>
<feature type="region of interest" description="Disordered" evidence="14">
    <location>
        <begin position="34"/>
        <end position="58"/>
    </location>
</feature>
<dbReference type="NCBIfam" id="TIGR00663">
    <property type="entry name" value="dnan"/>
    <property type="match status" value="1"/>
</dbReference>
<evidence type="ECO:0000256" key="14">
    <source>
        <dbReference type="SAM" id="MobiDB-lite"/>
    </source>
</evidence>
<comment type="similarity">
    <text evidence="2">Belongs to the beta sliding clamp family.</text>
</comment>
<name>A0A066YW55_9ACTN</name>
<dbReference type="GO" id="GO:0003887">
    <property type="term" value="F:DNA-directed DNA polymerase activity"/>
    <property type="evidence" value="ECO:0007669"/>
    <property type="project" value="UniProtKB-KW"/>
</dbReference>
<feature type="domain" description="DNA polymerase III beta sliding clamp N-terminal" evidence="15">
    <location>
        <begin position="69"/>
        <end position="185"/>
    </location>
</feature>
<protein>
    <recommendedName>
        <fullName evidence="4">Beta sliding clamp</fullName>
    </recommendedName>
    <alternativeName>
        <fullName evidence="13">Beta-clamp processivity factor</fullName>
    </alternativeName>
    <alternativeName>
        <fullName evidence="11">DNA polymerase III beta sliding clamp subunit</fullName>
    </alternativeName>
    <alternativeName>
        <fullName evidence="12">DNA polymerase III subunit beta</fullName>
    </alternativeName>
</protein>
<evidence type="ECO:0000256" key="10">
    <source>
        <dbReference type="ARBA" id="ARBA00023125"/>
    </source>
</evidence>
<keyword evidence="5" id="KW-0963">Cytoplasm</keyword>
<dbReference type="GO" id="GO:0006271">
    <property type="term" value="P:DNA strand elongation involved in DNA replication"/>
    <property type="evidence" value="ECO:0007669"/>
    <property type="project" value="TreeGrafter"/>
</dbReference>
<dbReference type="Gene3D" id="3.10.150.10">
    <property type="entry name" value="DNA Polymerase III, subunit A, domain 2"/>
    <property type="match status" value="3"/>
</dbReference>
<reference evidence="18 19" key="1">
    <citation type="submission" date="2014-05" db="EMBL/GenBank/DDBJ databases">
        <title>Draft Genome Sequence of Kitasatospora cheerisanensis KCTC 2395.</title>
        <authorList>
            <person name="Nam D.H."/>
        </authorList>
    </citation>
    <scope>NUCLEOTIDE SEQUENCE [LARGE SCALE GENOMIC DNA]</scope>
    <source>
        <strain evidence="18 19">KCTC 2395</strain>
    </source>
</reference>
<evidence type="ECO:0000259" key="15">
    <source>
        <dbReference type="Pfam" id="PF00712"/>
    </source>
</evidence>
<evidence type="ECO:0000256" key="8">
    <source>
        <dbReference type="ARBA" id="ARBA00022705"/>
    </source>
</evidence>
<dbReference type="GO" id="GO:0042802">
    <property type="term" value="F:identical protein binding"/>
    <property type="evidence" value="ECO:0007669"/>
    <property type="project" value="UniProtKB-ARBA"/>
</dbReference>
<keyword evidence="19" id="KW-1185">Reference proteome</keyword>
<dbReference type="EMBL" id="JNBY01000093">
    <property type="protein sequence ID" value="KDN84174.1"/>
    <property type="molecule type" value="Genomic_DNA"/>
</dbReference>
<dbReference type="GO" id="GO:0003677">
    <property type="term" value="F:DNA binding"/>
    <property type="evidence" value="ECO:0007669"/>
    <property type="project" value="UniProtKB-KW"/>
</dbReference>
<dbReference type="GO" id="GO:0009360">
    <property type="term" value="C:DNA polymerase III complex"/>
    <property type="evidence" value="ECO:0007669"/>
    <property type="project" value="InterPro"/>
</dbReference>
<dbReference type="CDD" id="cd00140">
    <property type="entry name" value="beta_clamp"/>
    <property type="match status" value="1"/>
</dbReference>
<keyword evidence="7 18" id="KW-0548">Nucleotidyltransferase</keyword>
<dbReference type="PANTHER" id="PTHR30478:SF0">
    <property type="entry name" value="BETA SLIDING CLAMP"/>
    <property type="match status" value="1"/>
</dbReference>
<dbReference type="Pfam" id="PF02767">
    <property type="entry name" value="DNA_pol3_beta_2"/>
    <property type="match status" value="1"/>
</dbReference>
<dbReference type="FunFam" id="3.10.150.10:FF:000001">
    <property type="entry name" value="Beta sliding clamp"/>
    <property type="match status" value="1"/>
</dbReference>
<dbReference type="FunFam" id="3.10.150.10:FF:000004">
    <property type="entry name" value="Beta sliding clamp"/>
    <property type="match status" value="1"/>
</dbReference>
<feature type="domain" description="DNA polymerase III beta sliding clamp central" evidence="16">
    <location>
        <begin position="194"/>
        <end position="313"/>
    </location>
</feature>
<dbReference type="SMART" id="SM00480">
    <property type="entry name" value="POL3Bc"/>
    <property type="match status" value="1"/>
</dbReference>
<evidence type="ECO:0000256" key="4">
    <source>
        <dbReference type="ARBA" id="ARBA00021035"/>
    </source>
</evidence>
<evidence type="ECO:0000313" key="19">
    <source>
        <dbReference type="Proteomes" id="UP000027178"/>
    </source>
</evidence>